<protein>
    <recommendedName>
        <fullName evidence="5">Neutral ceramidase</fullName>
        <ecNumber evidence="5">3.5.1.23</ecNumber>
    </recommendedName>
</protein>
<evidence type="ECO:0000256" key="6">
    <source>
        <dbReference type="SAM" id="Phobius"/>
    </source>
</evidence>
<dbReference type="GO" id="GO:0046512">
    <property type="term" value="P:sphingosine biosynthetic process"/>
    <property type="evidence" value="ECO:0007669"/>
    <property type="project" value="TreeGrafter"/>
</dbReference>
<keyword evidence="6" id="KW-1133">Transmembrane helix</keyword>
<evidence type="ECO:0000313" key="10">
    <source>
        <dbReference type="EMBL" id="CAK0769975.1"/>
    </source>
</evidence>
<feature type="signal peptide" evidence="7">
    <location>
        <begin position="1"/>
        <end position="26"/>
    </location>
</feature>
<dbReference type="Gene3D" id="2.60.40.2300">
    <property type="entry name" value="Neutral/alkaline non-lysosomal ceramidase, C-terminal domain"/>
    <property type="match status" value="1"/>
</dbReference>
<evidence type="ECO:0000256" key="2">
    <source>
        <dbReference type="ARBA" id="ARBA00022801"/>
    </source>
</evidence>
<dbReference type="AlphaFoldDB" id="A0AAV1I0Y2"/>
<feature type="transmembrane region" description="Helical" evidence="6">
    <location>
        <begin position="746"/>
        <end position="763"/>
    </location>
</feature>
<sequence>MAKPSWQAACLTVAAVLFTVLTASDGRRGSVYSIGVGKADITGPAADVNLMGYAAPGQLAAGIHTRLYARAYVIGDAQDKRKRFVFVNLDACMASQGVTLTVLQQLKELYGDLYTEKNVALSGIHTHSGPGGYLQYILYIITSLGFVRESFDVLVAGIVEAIKRAHEDVKPGVLQVSAGELLDANANRSPTAYLANPPEERARYKHNTDKTMTLLKVLDTEERGRGAVTWFPVHCTSINNTNTLISGDNKGVAAQFLEGWATEAARNSTVGRGFVGAFGQANVGDTSPNVLGAFCQDTGEPCEKEHSTCNGRNEMCIGRGPAWEADDHGFRSNEIIARRQSDKAVELWEDSKATAITGDIDYRHAFLDMSSITVAASNYTRAGATCRAAMGFSFAAGTTDGPGAFDFKQGDTSGTIFWKIVGHFLKDPSAEQTACQAPKPILLDTGSVHIPYEWQPAIVEIQILRVGQLVILCVPGELTTMAGRRLREAVQLQVEGVWGKDVTVVIAGLTNTYSSYVTTFEEYAMQRYEGASTIFGPHTLDAYIQEFLRLSKAMMENRATEPGPSPPDMIDQQWSFLTPVVLDTVPSGSYYGAVIEDVQSVVYKAGDKVKAVFQSACPRNNVRLESTFLTVERQDDEDAEQWEVVYTDSHVSTKYHWARPHTLSPESTAAITWDIPDKTLSGTYRLRHFGDYKHIFGGPVAFNGTSSSFEVHGVDVKPRPHKHHNSDNRRKFRLSDWELYVREHGFLIPLVLFALLLVGTALYRQAVSRQPVQSRQPYERLSVPA</sequence>
<feature type="binding site" evidence="4">
    <location>
        <position position="234"/>
    </location>
    <ligand>
        <name>Zn(2+)</name>
        <dbReference type="ChEBI" id="CHEBI:29105"/>
    </ligand>
</feature>
<dbReference type="InterPro" id="IPR006823">
    <property type="entry name" value="Ceramidase_alk"/>
</dbReference>
<dbReference type="Proteomes" id="UP001314263">
    <property type="component" value="Unassembled WGS sequence"/>
</dbReference>
<comment type="catalytic activity">
    <reaction evidence="5">
        <text>an N-acylsphing-4-enine + H2O = sphing-4-enine + a fatty acid</text>
        <dbReference type="Rhea" id="RHEA:20856"/>
        <dbReference type="ChEBI" id="CHEBI:15377"/>
        <dbReference type="ChEBI" id="CHEBI:28868"/>
        <dbReference type="ChEBI" id="CHEBI:52639"/>
        <dbReference type="ChEBI" id="CHEBI:57756"/>
        <dbReference type="EC" id="3.5.1.23"/>
    </reaction>
</comment>
<reference evidence="10 11" key="1">
    <citation type="submission" date="2023-10" db="EMBL/GenBank/DDBJ databases">
        <authorList>
            <person name="Maclean D."/>
            <person name="Macfadyen A."/>
        </authorList>
    </citation>
    <scope>NUCLEOTIDE SEQUENCE [LARGE SCALE GENOMIC DNA]</scope>
</reference>
<feature type="binding site" evidence="4">
    <location>
        <position position="516"/>
    </location>
    <ligand>
        <name>Zn(2+)</name>
        <dbReference type="ChEBI" id="CHEBI:29105"/>
    </ligand>
</feature>
<evidence type="ECO:0000256" key="7">
    <source>
        <dbReference type="SAM" id="SignalP"/>
    </source>
</evidence>
<keyword evidence="5" id="KW-0746">Sphingolipid metabolism</keyword>
<dbReference type="GO" id="GO:0016020">
    <property type="term" value="C:membrane"/>
    <property type="evidence" value="ECO:0007669"/>
    <property type="project" value="GOC"/>
</dbReference>
<feature type="binding site" evidence="4">
    <location>
        <position position="477"/>
    </location>
    <ligand>
        <name>Zn(2+)</name>
        <dbReference type="ChEBI" id="CHEBI:29105"/>
    </ligand>
</feature>
<keyword evidence="6" id="KW-0472">Membrane</keyword>
<dbReference type="PANTHER" id="PTHR12670:SF1">
    <property type="entry name" value="NEUTRAL CERAMIDASE"/>
    <property type="match status" value="1"/>
</dbReference>
<keyword evidence="5" id="KW-0443">Lipid metabolism</keyword>
<evidence type="ECO:0000256" key="5">
    <source>
        <dbReference type="RuleBase" id="RU366019"/>
    </source>
</evidence>
<dbReference type="PANTHER" id="PTHR12670">
    <property type="entry name" value="CERAMIDASE"/>
    <property type="match status" value="1"/>
</dbReference>
<keyword evidence="6" id="KW-0812">Transmembrane</keyword>
<dbReference type="GO" id="GO:0042759">
    <property type="term" value="P:long-chain fatty acid biosynthetic process"/>
    <property type="evidence" value="ECO:0007669"/>
    <property type="project" value="TreeGrafter"/>
</dbReference>
<keyword evidence="7" id="KW-0732">Signal</keyword>
<feature type="domain" description="Neutral/alkaline non-lysosomal ceramidase N-terminal" evidence="8">
    <location>
        <begin position="32"/>
        <end position="545"/>
    </location>
</feature>
<feature type="binding site" evidence="4">
    <location>
        <position position="125"/>
    </location>
    <ligand>
        <name>Zn(2+)</name>
        <dbReference type="ChEBI" id="CHEBI:29105"/>
    </ligand>
</feature>
<dbReference type="EC" id="3.5.1.23" evidence="5"/>
<evidence type="ECO:0000256" key="3">
    <source>
        <dbReference type="PIRSR" id="PIRSR606823-1"/>
    </source>
</evidence>
<dbReference type="GO" id="GO:0046872">
    <property type="term" value="F:metal ion binding"/>
    <property type="evidence" value="ECO:0007669"/>
    <property type="project" value="UniProtKB-KW"/>
</dbReference>
<feature type="domain" description="Neutral/alkaline non-lysosomal ceramidase C-terminal" evidence="9">
    <location>
        <begin position="548"/>
        <end position="711"/>
    </location>
</feature>
<dbReference type="Pfam" id="PF17048">
    <property type="entry name" value="Ceramidse_alk_C"/>
    <property type="match status" value="1"/>
</dbReference>
<comment type="cofactor">
    <cofactor evidence="4">
        <name>Zn(2+)</name>
        <dbReference type="ChEBI" id="CHEBI:29105"/>
    </cofactor>
    <text evidence="4">Binds 1 zinc ion per subunit.</text>
</comment>
<dbReference type="EMBL" id="CAUYUE010000004">
    <property type="protein sequence ID" value="CAK0769975.1"/>
    <property type="molecule type" value="Genomic_DNA"/>
</dbReference>
<feature type="chain" id="PRO_5043516563" description="Neutral ceramidase" evidence="7">
    <location>
        <begin position="27"/>
        <end position="785"/>
    </location>
</feature>
<feature type="active site" description="Nucleophile" evidence="3">
    <location>
        <position position="287"/>
    </location>
</feature>
<keyword evidence="4" id="KW-0479">Metal-binding</keyword>
<proteinExistence type="inferred from homology"/>
<evidence type="ECO:0000259" key="9">
    <source>
        <dbReference type="Pfam" id="PF17048"/>
    </source>
</evidence>
<keyword evidence="4" id="KW-0862">Zinc</keyword>
<gene>
    <name evidence="10" type="ORF">CVIRNUC_003721</name>
</gene>
<comment type="similarity">
    <text evidence="1 5">Belongs to the neutral ceramidase family.</text>
</comment>
<keyword evidence="2 5" id="KW-0378">Hydrolase</keyword>
<organism evidence="10 11">
    <name type="scientific">Coccomyxa viridis</name>
    <dbReference type="NCBI Taxonomy" id="1274662"/>
    <lineage>
        <taxon>Eukaryota</taxon>
        <taxon>Viridiplantae</taxon>
        <taxon>Chlorophyta</taxon>
        <taxon>core chlorophytes</taxon>
        <taxon>Trebouxiophyceae</taxon>
        <taxon>Trebouxiophyceae incertae sedis</taxon>
        <taxon>Coccomyxaceae</taxon>
        <taxon>Coccomyxa</taxon>
    </lineage>
</organism>
<dbReference type="InterPro" id="IPR031331">
    <property type="entry name" value="NEUT/ALK_ceramidase_C"/>
</dbReference>
<dbReference type="Pfam" id="PF04734">
    <property type="entry name" value="Ceramidase_alk"/>
    <property type="match status" value="1"/>
</dbReference>
<accession>A0AAV1I0Y2</accession>
<evidence type="ECO:0000256" key="1">
    <source>
        <dbReference type="ARBA" id="ARBA00009835"/>
    </source>
</evidence>
<evidence type="ECO:0000256" key="4">
    <source>
        <dbReference type="PIRSR" id="PIRSR606823-2"/>
    </source>
</evidence>
<dbReference type="GO" id="GO:0017040">
    <property type="term" value="F:N-acylsphingosine amidohydrolase activity"/>
    <property type="evidence" value="ECO:0007669"/>
    <property type="project" value="UniProtKB-UniRule"/>
</dbReference>
<dbReference type="GO" id="GO:0046514">
    <property type="term" value="P:ceramide catabolic process"/>
    <property type="evidence" value="ECO:0007669"/>
    <property type="project" value="InterPro"/>
</dbReference>
<dbReference type="GO" id="GO:0005576">
    <property type="term" value="C:extracellular region"/>
    <property type="evidence" value="ECO:0007669"/>
    <property type="project" value="TreeGrafter"/>
</dbReference>
<evidence type="ECO:0000313" key="11">
    <source>
        <dbReference type="Proteomes" id="UP001314263"/>
    </source>
</evidence>
<keyword evidence="11" id="KW-1185">Reference proteome</keyword>
<dbReference type="InterPro" id="IPR038445">
    <property type="entry name" value="NCDase_C_sf"/>
</dbReference>
<evidence type="ECO:0000259" key="8">
    <source>
        <dbReference type="Pfam" id="PF04734"/>
    </source>
</evidence>
<name>A0AAV1I0Y2_9CHLO</name>
<comment type="caution">
    <text evidence="10">The sequence shown here is derived from an EMBL/GenBank/DDBJ whole genome shotgun (WGS) entry which is preliminary data.</text>
</comment>
<dbReference type="InterPro" id="IPR031329">
    <property type="entry name" value="NEUT/ALK_ceramidase_N"/>
</dbReference>